<dbReference type="Gene3D" id="1.25.40.10">
    <property type="entry name" value="Tetratricopeptide repeat domain"/>
    <property type="match status" value="1"/>
</dbReference>
<dbReference type="Proteomes" id="UP000591131">
    <property type="component" value="Unassembled WGS sequence"/>
</dbReference>
<keyword evidence="1" id="KW-0472">Membrane</keyword>
<keyword evidence="1" id="KW-0812">Transmembrane</keyword>
<organism evidence="2 3">
    <name type="scientific">Perkinsus chesapeaki</name>
    <name type="common">Clam parasite</name>
    <name type="synonym">Perkinsus andrewsi</name>
    <dbReference type="NCBI Taxonomy" id="330153"/>
    <lineage>
        <taxon>Eukaryota</taxon>
        <taxon>Sar</taxon>
        <taxon>Alveolata</taxon>
        <taxon>Perkinsozoa</taxon>
        <taxon>Perkinsea</taxon>
        <taxon>Perkinsida</taxon>
        <taxon>Perkinsidae</taxon>
        <taxon>Perkinsus</taxon>
    </lineage>
</organism>
<evidence type="ECO:0008006" key="4">
    <source>
        <dbReference type="Google" id="ProtNLM"/>
    </source>
</evidence>
<dbReference type="SUPFAM" id="SSF48452">
    <property type="entry name" value="TPR-like"/>
    <property type="match status" value="1"/>
</dbReference>
<keyword evidence="3" id="KW-1185">Reference proteome</keyword>
<feature type="transmembrane region" description="Helical" evidence="1">
    <location>
        <begin position="27"/>
        <end position="48"/>
    </location>
</feature>
<dbReference type="AlphaFoldDB" id="A0A7J6LC37"/>
<comment type="caution">
    <text evidence="2">The sequence shown here is derived from an EMBL/GenBank/DDBJ whole genome shotgun (WGS) entry which is preliminary data.</text>
</comment>
<reference evidence="2 3" key="1">
    <citation type="submission" date="2020-04" db="EMBL/GenBank/DDBJ databases">
        <title>Perkinsus chesapeaki whole genome sequence.</title>
        <authorList>
            <person name="Bogema D.R."/>
        </authorList>
    </citation>
    <scope>NUCLEOTIDE SEQUENCE [LARGE SCALE GENOMIC DNA]</scope>
    <source>
        <strain evidence="2">ATCC PRA-425</strain>
    </source>
</reference>
<evidence type="ECO:0000256" key="1">
    <source>
        <dbReference type="SAM" id="Phobius"/>
    </source>
</evidence>
<protein>
    <recommendedName>
        <fullName evidence="4">Tetratricopeptide repeat protein</fullName>
    </recommendedName>
</protein>
<gene>
    <name evidence="2" type="ORF">FOL47_008732</name>
</gene>
<name>A0A7J6LC37_PERCH</name>
<accession>A0A7J6LC37</accession>
<keyword evidence="1" id="KW-1133">Transmembrane helix</keyword>
<dbReference type="InterPro" id="IPR011990">
    <property type="entry name" value="TPR-like_helical_dom_sf"/>
</dbReference>
<dbReference type="OrthoDB" id="449136at2759"/>
<evidence type="ECO:0000313" key="3">
    <source>
        <dbReference type="Proteomes" id="UP000591131"/>
    </source>
</evidence>
<sequence>MPRSDPTDLSEHLINPSHQPKRRLRNIVIGFIVIIIIFAALYGIRSLVVKEPKEKQSPSLIVLFSEGMGAGSPATSDTISTSPAVDRALQVEVLQSAIMQFLSVPSLAAVSSKVYKVFDSELAWTGCRLQTCRIVPSVTHIEGVTAKEVFHASHEASKGLVAYEQRDFEAAKLSYERAISILRDVSFITRLADVKYAMRDRQSAKALYEEAHALDPKNSYAVNGLALFARNHSEEERLLRLAVELDPTNSYALANLGGIIMCEGWDELSRMRNKEAEELLQRFVVSSDRNLGCLRVLER</sequence>
<dbReference type="EMBL" id="JAAPAO010000575">
    <property type="protein sequence ID" value="KAF4656827.1"/>
    <property type="molecule type" value="Genomic_DNA"/>
</dbReference>
<evidence type="ECO:0000313" key="2">
    <source>
        <dbReference type="EMBL" id="KAF4656827.1"/>
    </source>
</evidence>
<proteinExistence type="predicted"/>